<dbReference type="InterPro" id="IPR002684">
    <property type="entry name" value="Biotin_synth/BioAB"/>
</dbReference>
<reference evidence="16" key="1">
    <citation type="journal article" date="2022" name="bioRxiv">
        <title>Thiovibrio frasassiensisgen. nov., sp. nov., an autotrophic, elemental sulfur disproportionating bacterium isolated from sulfidic karst sediment, and proposal of Thiovibrionaceae fam. nov.</title>
        <authorList>
            <person name="Aronson H."/>
            <person name="Thomas C."/>
            <person name="Bhattacharyya M."/>
            <person name="Eckstein S."/>
            <person name="Jensen S."/>
            <person name="Barco R."/>
            <person name="Macalady J."/>
            <person name="Amend J."/>
        </authorList>
    </citation>
    <scope>NUCLEOTIDE SEQUENCE</scope>
    <source>
        <strain evidence="16">RS19-109</strain>
    </source>
</reference>
<dbReference type="InterPro" id="IPR024177">
    <property type="entry name" value="Biotin_synthase"/>
</dbReference>
<evidence type="ECO:0000256" key="5">
    <source>
        <dbReference type="ARBA" id="ARBA00022679"/>
    </source>
</evidence>
<dbReference type="SFLD" id="SFLDG01278">
    <property type="entry name" value="biotin_synthase_like"/>
    <property type="match status" value="1"/>
</dbReference>
<sequence length="306" mass="32858">MNQPPDITELQALPLAELMGQALATKLARRGTSFSLCSIINAKSGRCSEDCRFCTQSAHYQTEAPVYPLLDKAQILTAAREAKKNGAGRFSLVTSGRGLASADLPQMLEIIRTIREEVGIKVCASLGILGEAELRQLKEAGVSRYHHNLETSNEFFPQVCTTHSFSDRVATIKAAQNVGLSVCSGGIFGLGESETDRLSMAMTLAECGIDSVPINVLIPLPGTPCGELPPMPIAEILRSIALYRLILPQAAIRLAAGRESALSDFLSSAFMGGADGMMIGGYLTQRGRSPEADRKFAEDIIQLWSI</sequence>
<dbReference type="InterPro" id="IPR010722">
    <property type="entry name" value="BATS_dom"/>
</dbReference>
<evidence type="ECO:0000256" key="12">
    <source>
        <dbReference type="ARBA" id="ARBA00051157"/>
    </source>
</evidence>
<evidence type="ECO:0000313" key="16">
    <source>
        <dbReference type="EMBL" id="MDG4475573.1"/>
    </source>
</evidence>
<keyword evidence="7 13" id="KW-0001">2Fe-2S</keyword>
<comment type="subunit">
    <text evidence="13">Homodimer.</text>
</comment>
<evidence type="ECO:0000256" key="7">
    <source>
        <dbReference type="ARBA" id="ARBA00022714"/>
    </source>
</evidence>
<dbReference type="PANTHER" id="PTHR22976:SF2">
    <property type="entry name" value="BIOTIN SYNTHASE, MITOCHONDRIAL"/>
    <property type="match status" value="1"/>
</dbReference>
<comment type="cofactor">
    <cofactor evidence="14">
        <name>[2Fe-2S] cluster</name>
        <dbReference type="ChEBI" id="CHEBI:190135"/>
    </cofactor>
    <text evidence="14">Binds 1 [2Fe-2S] cluster. The cluster is coordinated with 3 cysteines and 1 arginine.</text>
</comment>
<keyword evidence="11 13" id="KW-0411">Iron-sulfur</keyword>
<dbReference type="NCBIfam" id="TIGR00433">
    <property type="entry name" value="bioB"/>
    <property type="match status" value="1"/>
</dbReference>
<dbReference type="SFLD" id="SFLDG01060">
    <property type="entry name" value="BATS_domain_containing"/>
    <property type="match status" value="1"/>
</dbReference>
<dbReference type="CDD" id="cd01335">
    <property type="entry name" value="Radical_SAM"/>
    <property type="match status" value="1"/>
</dbReference>
<keyword evidence="17" id="KW-1185">Reference proteome</keyword>
<evidence type="ECO:0000256" key="10">
    <source>
        <dbReference type="ARBA" id="ARBA00023004"/>
    </source>
</evidence>
<dbReference type="EC" id="2.8.1.6" evidence="3 13"/>
<dbReference type="SMART" id="SM00876">
    <property type="entry name" value="BATS"/>
    <property type="match status" value="1"/>
</dbReference>
<keyword evidence="10 13" id="KW-0408">Iron</keyword>
<dbReference type="SMART" id="SM00729">
    <property type="entry name" value="Elp3"/>
    <property type="match status" value="1"/>
</dbReference>
<evidence type="ECO:0000256" key="6">
    <source>
        <dbReference type="ARBA" id="ARBA00022691"/>
    </source>
</evidence>
<comment type="cofactor">
    <cofactor evidence="13 14">
        <name>[4Fe-4S] cluster</name>
        <dbReference type="ChEBI" id="CHEBI:49883"/>
    </cofactor>
    <text evidence="13 14">Binds 1 [4Fe-4S] cluster. The cluster is coordinated with 3 cysteines and an exchangeable S-adenosyl-L-methionine.</text>
</comment>
<evidence type="ECO:0000256" key="8">
    <source>
        <dbReference type="ARBA" id="ARBA00022723"/>
    </source>
</evidence>
<dbReference type="AlphaFoldDB" id="A0A9X4MHD7"/>
<feature type="binding site" evidence="13 14">
    <location>
        <position position="183"/>
    </location>
    <ligand>
        <name>[2Fe-2S] cluster</name>
        <dbReference type="ChEBI" id="CHEBI:190135"/>
    </ligand>
</feature>
<evidence type="ECO:0000256" key="11">
    <source>
        <dbReference type="ARBA" id="ARBA00023014"/>
    </source>
</evidence>
<comment type="cofactor">
    <cofactor evidence="13">
        <name>[2Fe-2S] cluster</name>
        <dbReference type="ChEBI" id="CHEBI:190135"/>
    </cofactor>
    <text evidence="13">Binds 1 [2Fe-2S] cluster. The cluster is coordinated with 3 cysteines and 1 arginine.</text>
</comment>
<dbReference type="EMBL" id="JAPHEH010000001">
    <property type="protein sequence ID" value="MDG4475573.1"/>
    <property type="molecule type" value="Genomic_DNA"/>
</dbReference>
<keyword evidence="8 13" id="KW-0479">Metal-binding</keyword>
<comment type="caution">
    <text evidence="16">The sequence shown here is derived from an EMBL/GenBank/DDBJ whole genome shotgun (WGS) entry which is preliminary data.</text>
</comment>
<evidence type="ECO:0000256" key="3">
    <source>
        <dbReference type="ARBA" id="ARBA00012236"/>
    </source>
</evidence>
<dbReference type="GO" id="GO:0005506">
    <property type="term" value="F:iron ion binding"/>
    <property type="evidence" value="ECO:0007669"/>
    <property type="project" value="UniProtKB-UniRule"/>
</dbReference>
<evidence type="ECO:0000259" key="15">
    <source>
        <dbReference type="PROSITE" id="PS51918"/>
    </source>
</evidence>
<dbReference type="PIRSF" id="PIRSF001619">
    <property type="entry name" value="Biotin_synth"/>
    <property type="match status" value="1"/>
</dbReference>
<protein>
    <recommendedName>
        <fullName evidence="3 13">Biotin synthase</fullName>
        <ecNumber evidence="3 13">2.8.1.6</ecNumber>
    </recommendedName>
</protein>
<feature type="binding site" evidence="13 14">
    <location>
        <position position="91"/>
    </location>
    <ligand>
        <name>[2Fe-2S] cluster</name>
        <dbReference type="ChEBI" id="CHEBI:190135"/>
    </ligand>
</feature>
<feature type="binding site" evidence="13 14">
    <location>
        <position position="51"/>
    </location>
    <ligand>
        <name>[4Fe-4S] cluster</name>
        <dbReference type="ChEBI" id="CHEBI:49883"/>
        <note>4Fe-4S-S-AdoMet</note>
    </ligand>
</feature>
<evidence type="ECO:0000313" key="17">
    <source>
        <dbReference type="Proteomes" id="UP001154240"/>
    </source>
</evidence>
<dbReference type="Proteomes" id="UP001154240">
    <property type="component" value="Unassembled WGS sequence"/>
</dbReference>
<comment type="pathway">
    <text evidence="1 13">Cofactor biosynthesis; biotin biosynthesis; biotin from 7,8-diaminononanoate: step 2/2.</text>
</comment>
<dbReference type="GO" id="GO:0051537">
    <property type="term" value="F:2 iron, 2 sulfur cluster binding"/>
    <property type="evidence" value="ECO:0007669"/>
    <property type="project" value="UniProtKB-KW"/>
</dbReference>
<dbReference type="HAMAP" id="MF_01694">
    <property type="entry name" value="BioB"/>
    <property type="match status" value="1"/>
</dbReference>
<dbReference type="Gene3D" id="3.20.20.70">
    <property type="entry name" value="Aldolase class I"/>
    <property type="match status" value="1"/>
</dbReference>
<dbReference type="RefSeq" id="WP_307632546.1">
    <property type="nucleotide sequence ID" value="NZ_JAPHEH010000001.1"/>
</dbReference>
<dbReference type="SUPFAM" id="SSF102114">
    <property type="entry name" value="Radical SAM enzymes"/>
    <property type="match status" value="1"/>
</dbReference>
<dbReference type="SFLD" id="SFLDS00029">
    <property type="entry name" value="Radical_SAM"/>
    <property type="match status" value="1"/>
</dbReference>
<feature type="binding site" evidence="13 14">
    <location>
        <position position="47"/>
    </location>
    <ligand>
        <name>[4Fe-4S] cluster</name>
        <dbReference type="ChEBI" id="CHEBI:49883"/>
        <note>4Fe-4S-S-AdoMet</note>
    </ligand>
</feature>
<evidence type="ECO:0000256" key="9">
    <source>
        <dbReference type="ARBA" id="ARBA00022756"/>
    </source>
</evidence>
<comment type="function">
    <text evidence="13">Catalyzes the conversion of dethiobiotin (DTB) to biotin by the insertion of a sulfur atom into dethiobiotin via a radical-based mechanism.</text>
</comment>
<keyword evidence="4 13" id="KW-0004">4Fe-4S</keyword>
<dbReference type="PROSITE" id="PS51918">
    <property type="entry name" value="RADICAL_SAM"/>
    <property type="match status" value="1"/>
</dbReference>
<name>A0A9X4MHD7_9BACT</name>
<evidence type="ECO:0000256" key="14">
    <source>
        <dbReference type="PIRSR" id="PIRSR001619-1"/>
    </source>
</evidence>
<dbReference type="GO" id="GO:0051539">
    <property type="term" value="F:4 iron, 4 sulfur cluster binding"/>
    <property type="evidence" value="ECO:0007669"/>
    <property type="project" value="UniProtKB-KW"/>
</dbReference>
<reference evidence="16" key="2">
    <citation type="submission" date="2022-10" db="EMBL/GenBank/DDBJ databases">
        <authorList>
            <person name="Aronson H.S."/>
        </authorList>
    </citation>
    <scope>NUCLEOTIDE SEQUENCE</scope>
    <source>
        <strain evidence="16">RS19-109</strain>
    </source>
</reference>
<dbReference type="InterPro" id="IPR058240">
    <property type="entry name" value="rSAM_sf"/>
</dbReference>
<dbReference type="InterPro" id="IPR013785">
    <property type="entry name" value="Aldolase_TIM"/>
</dbReference>
<dbReference type="Pfam" id="PF04055">
    <property type="entry name" value="Radical_SAM"/>
    <property type="match status" value="1"/>
</dbReference>
<evidence type="ECO:0000256" key="2">
    <source>
        <dbReference type="ARBA" id="ARBA00010765"/>
    </source>
</evidence>
<feature type="binding site" evidence="13 14">
    <location>
        <position position="54"/>
    </location>
    <ligand>
        <name>[4Fe-4S] cluster</name>
        <dbReference type="ChEBI" id="CHEBI:49883"/>
        <note>4Fe-4S-S-AdoMet</note>
    </ligand>
</feature>
<dbReference type="GO" id="GO:0004076">
    <property type="term" value="F:biotin synthase activity"/>
    <property type="evidence" value="ECO:0007669"/>
    <property type="project" value="UniProtKB-UniRule"/>
</dbReference>
<comment type="catalytic activity">
    <reaction evidence="12 13">
        <text>(4R,5S)-dethiobiotin + (sulfur carrier)-SH + 2 reduced [2Fe-2S]-[ferredoxin] + 2 S-adenosyl-L-methionine = (sulfur carrier)-H + biotin + 2 5'-deoxyadenosine + 2 L-methionine + 2 oxidized [2Fe-2S]-[ferredoxin]</text>
        <dbReference type="Rhea" id="RHEA:22060"/>
        <dbReference type="Rhea" id="RHEA-COMP:10000"/>
        <dbReference type="Rhea" id="RHEA-COMP:10001"/>
        <dbReference type="Rhea" id="RHEA-COMP:14737"/>
        <dbReference type="Rhea" id="RHEA-COMP:14739"/>
        <dbReference type="ChEBI" id="CHEBI:17319"/>
        <dbReference type="ChEBI" id="CHEBI:29917"/>
        <dbReference type="ChEBI" id="CHEBI:33737"/>
        <dbReference type="ChEBI" id="CHEBI:33738"/>
        <dbReference type="ChEBI" id="CHEBI:57586"/>
        <dbReference type="ChEBI" id="CHEBI:57844"/>
        <dbReference type="ChEBI" id="CHEBI:59789"/>
        <dbReference type="ChEBI" id="CHEBI:64428"/>
        <dbReference type="ChEBI" id="CHEBI:149473"/>
        <dbReference type="EC" id="2.8.1.6"/>
    </reaction>
</comment>
<dbReference type="InterPro" id="IPR006638">
    <property type="entry name" value="Elp3/MiaA/NifB-like_rSAM"/>
</dbReference>
<proteinExistence type="inferred from homology"/>
<dbReference type="GO" id="GO:0009102">
    <property type="term" value="P:biotin biosynthetic process"/>
    <property type="evidence" value="ECO:0007669"/>
    <property type="project" value="UniProtKB-UniRule"/>
</dbReference>
<evidence type="ECO:0000256" key="1">
    <source>
        <dbReference type="ARBA" id="ARBA00004942"/>
    </source>
</evidence>
<evidence type="ECO:0000256" key="13">
    <source>
        <dbReference type="HAMAP-Rule" id="MF_01694"/>
    </source>
</evidence>
<dbReference type="InterPro" id="IPR007197">
    <property type="entry name" value="rSAM"/>
</dbReference>
<keyword evidence="9 13" id="KW-0093">Biotin biosynthesis</keyword>
<organism evidence="16 17">
    <name type="scientific">Thiovibrio frasassiensis</name>
    <dbReference type="NCBI Taxonomy" id="2984131"/>
    <lineage>
        <taxon>Bacteria</taxon>
        <taxon>Pseudomonadati</taxon>
        <taxon>Thermodesulfobacteriota</taxon>
        <taxon>Desulfobulbia</taxon>
        <taxon>Desulfobulbales</taxon>
        <taxon>Thiovibrionaceae</taxon>
        <taxon>Thiovibrio</taxon>
    </lineage>
</organism>
<keyword evidence="6 13" id="KW-0949">S-adenosyl-L-methionine</keyword>
<dbReference type="Pfam" id="PF06968">
    <property type="entry name" value="BATS"/>
    <property type="match status" value="1"/>
</dbReference>
<keyword evidence="5 13" id="KW-0808">Transferase</keyword>
<comment type="similarity">
    <text evidence="2 13">Belongs to the radical SAM superfamily. Biotin synthase family.</text>
</comment>
<gene>
    <name evidence="13 16" type="primary">bioB</name>
    <name evidence="16" type="ORF">OLX77_05285</name>
</gene>
<accession>A0A9X4MHD7</accession>
<feature type="binding site" evidence="13 14">
    <location>
        <position position="253"/>
    </location>
    <ligand>
        <name>[2Fe-2S] cluster</name>
        <dbReference type="ChEBI" id="CHEBI:190135"/>
    </ligand>
</feature>
<feature type="binding site" evidence="13 14">
    <location>
        <position position="123"/>
    </location>
    <ligand>
        <name>[2Fe-2S] cluster</name>
        <dbReference type="ChEBI" id="CHEBI:190135"/>
    </ligand>
</feature>
<feature type="domain" description="Radical SAM core" evidence="15">
    <location>
        <begin position="29"/>
        <end position="255"/>
    </location>
</feature>
<evidence type="ECO:0000256" key="4">
    <source>
        <dbReference type="ARBA" id="ARBA00022485"/>
    </source>
</evidence>
<dbReference type="PANTHER" id="PTHR22976">
    <property type="entry name" value="BIOTIN SYNTHASE"/>
    <property type="match status" value="1"/>
</dbReference>